<keyword evidence="4" id="KW-1185">Reference proteome</keyword>
<evidence type="ECO:0000259" key="2">
    <source>
        <dbReference type="Pfam" id="PF00174"/>
    </source>
</evidence>
<organism evidence="3 4">
    <name type="scientific">Rubrimonas cliftonensis</name>
    <dbReference type="NCBI Taxonomy" id="89524"/>
    <lineage>
        <taxon>Bacteria</taxon>
        <taxon>Pseudomonadati</taxon>
        <taxon>Pseudomonadota</taxon>
        <taxon>Alphaproteobacteria</taxon>
        <taxon>Rhodobacterales</taxon>
        <taxon>Paracoccaceae</taxon>
        <taxon>Rubrimonas</taxon>
    </lineage>
</organism>
<evidence type="ECO:0000256" key="1">
    <source>
        <dbReference type="SAM" id="SignalP"/>
    </source>
</evidence>
<dbReference type="Gene3D" id="3.90.420.10">
    <property type="entry name" value="Oxidoreductase, molybdopterin-binding domain"/>
    <property type="match status" value="1"/>
</dbReference>
<dbReference type="EMBL" id="FNQM01000003">
    <property type="protein sequence ID" value="SEA17959.1"/>
    <property type="molecule type" value="Genomic_DNA"/>
</dbReference>
<feature type="domain" description="Oxidoreductase molybdopterin-binding" evidence="2">
    <location>
        <begin position="60"/>
        <end position="133"/>
    </location>
</feature>
<dbReference type="STRING" id="89524.SAMN05444370_103361"/>
<dbReference type="AlphaFoldDB" id="A0A1H3Z2H2"/>
<gene>
    <name evidence="3" type="ORF">SAMN05444370_103361</name>
</gene>
<evidence type="ECO:0000313" key="4">
    <source>
        <dbReference type="Proteomes" id="UP000198703"/>
    </source>
</evidence>
<dbReference type="Proteomes" id="UP000198703">
    <property type="component" value="Unassembled WGS sequence"/>
</dbReference>
<sequence>MKSLFAALVALLALAAAARAGDAPALLTISAEGVDPVELTAADLASYEQRVLRATTEFTDSTAVFSGPLVRDVLAPLIAVSPGATEVRLRALNDYVATVPLDDFRRYDVILATSMDGKPMSRRDKGPIWLMYPVDEHVELQDPVYINRLVWQLADVSLR</sequence>
<dbReference type="Pfam" id="PF00174">
    <property type="entry name" value="Oxidored_molyb"/>
    <property type="match status" value="1"/>
</dbReference>
<dbReference type="SUPFAM" id="SSF56524">
    <property type="entry name" value="Oxidoreductase molybdopterin-binding domain"/>
    <property type="match status" value="1"/>
</dbReference>
<dbReference type="RefSeq" id="WP_139284004.1">
    <property type="nucleotide sequence ID" value="NZ_FNQM01000003.1"/>
</dbReference>
<dbReference type="OrthoDB" id="9798763at2"/>
<keyword evidence="1" id="KW-0732">Signal</keyword>
<proteinExistence type="predicted"/>
<name>A0A1H3Z2H2_9RHOB</name>
<evidence type="ECO:0000313" key="3">
    <source>
        <dbReference type="EMBL" id="SEA17959.1"/>
    </source>
</evidence>
<feature type="chain" id="PRO_5011575851" description="Oxidoreductase molybdopterin-binding domain-containing protein" evidence="1">
    <location>
        <begin position="21"/>
        <end position="159"/>
    </location>
</feature>
<reference evidence="3 4" key="1">
    <citation type="submission" date="2016-10" db="EMBL/GenBank/DDBJ databases">
        <authorList>
            <person name="de Groot N.N."/>
        </authorList>
    </citation>
    <scope>NUCLEOTIDE SEQUENCE [LARGE SCALE GENOMIC DNA]</scope>
    <source>
        <strain evidence="3 4">DSM 15345</strain>
    </source>
</reference>
<accession>A0A1H3Z2H2</accession>
<dbReference type="InterPro" id="IPR000572">
    <property type="entry name" value="OxRdtase_Mopterin-bd_dom"/>
</dbReference>
<dbReference type="InterPro" id="IPR036374">
    <property type="entry name" value="OxRdtase_Mopterin-bd_sf"/>
</dbReference>
<feature type="signal peptide" evidence="1">
    <location>
        <begin position="1"/>
        <end position="20"/>
    </location>
</feature>
<protein>
    <recommendedName>
        <fullName evidence="2">Oxidoreductase molybdopterin-binding domain-containing protein</fullName>
    </recommendedName>
</protein>